<protein>
    <recommendedName>
        <fullName evidence="2">Fibronectin type-III domain-containing protein</fullName>
    </recommendedName>
</protein>
<dbReference type="CDD" id="cd00063">
    <property type="entry name" value="FN3"/>
    <property type="match status" value="1"/>
</dbReference>
<keyword evidence="4" id="KW-1185">Reference proteome</keyword>
<sequence length="443" mass="48612">MRSSSSILVLFTILLTVLLTACGGSDSDGDSNGEADVGIGWVTISSEATLVSYNDDGAYALISGSAFISESYIMLPCAGICCFLCWFDNGYPGVDVELTNNTNYWSGFADSQYGTLTDWYHLWSATVPLSVGSNDITVTAFDPAGNIGHDSVTINYFPPAPNRVWTDSDDRQIALEWKSVWGADSYHIYWSTQPSVTKYNSSIITNVNSPFTHSDLVNGLTYYYVITSVFDDYESSVSAEVSVIAGLPPRPTEIAATVEDAEIVISWDDIPTATSYNLYWSNNPNVTVFTGSQIADIVNPFIHTNLVGMPYYYIITGVNNWGEGNPSLEVTAMPQLPPPAPTNLTATPYSGIYIKVEWNPVPGASNYKLERCAVFTITSEPPEAGLCDSSWPFQFYWEEVYSGSEVSFQDRDATLGQAYRYRVTAENPFGEGETSEEIGIVYR</sequence>
<dbReference type="Gene3D" id="2.60.40.10">
    <property type="entry name" value="Immunoglobulins"/>
    <property type="match status" value="4"/>
</dbReference>
<reference evidence="4" key="1">
    <citation type="submission" date="2016-10" db="EMBL/GenBank/DDBJ databases">
        <authorList>
            <person name="Varghese N."/>
            <person name="Submissions S."/>
        </authorList>
    </citation>
    <scope>NUCLEOTIDE SEQUENCE [LARGE SCALE GENOMIC DNA]</scope>
    <source>
        <strain evidence="4">CGMCC 1.7062</strain>
    </source>
</reference>
<dbReference type="InterPro" id="IPR003961">
    <property type="entry name" value="FN3_dom"/>
</dbReference>
<dbReference type="RefSeq" id="WP_103880815.1">
    <property type="nucleotide sequence ID" value="NZ_FNVG01000012.1"/>
</dbReference>
<feature type="signal peptide" evidence="1">
    <location>
        <begin position="1"/>
        <end position="21"/>
    </location>
</feature>
<dbReference type="OrthoDB" id="8541759at2"/>
<evidence type="ECO:0000259" key="2">
    <source>
        <dbReference type="PROSITE" id="PS50853"/>
    </source>
</evidence>
<dbReference type="PROSITE" id="PS51257">
    <property type="entry name" value="PROKAR_LIPOPROTEIN"/>
    <property type="match status" value="1"/>
</dbReference>
<name>A0A1H5ZNJ8_9VIBR</name>
<feature type="domain" description="Fibronectin type-III" evidence="2">
    <location>
        <begin position="158"/>
        <end position="250"/>
    </location>
</feature>
<dbReference type="SUPFAM" id="SSF49265">
    <property type="entry name" value="Fibronectin type III"/>
    <property type="match status" value="2"/>
</dbReference>
<organism evidence="3 4">
    <name type="scientific">Vibrio hangzhouensis</name>
    <dbReference type="NCBI Taxonomy" id="462991"/>
    <lineage>
        <taxon>Bacteria</taxon>
        <taxon>Pseudomonadati</taxon>
        <taxon>Pseudomonadota</taxon>
        <taxon>Gammaproteobacteria</taxon>
        <taxon>Vibrionales</taxon>
        <taxon>Vibrionaceae</taxon>
        <taxon>Vibrio</taxon>
    </lineage>
</organism>
<dbReference type="InterPro" id="IPR013783">
    <property type="entry name" value="Ig-like_fold"/>
</dbReference>
<proteinExistence type="predicted"/>
<accession>A0A1H5ZNJ8</accession>
<evidence type="ECO:0000256" key="1">
    <source>
        <dbReference type="SAM" id="SignalP"/>
    </source>
</evidence>
<evidence type="ECO:0000313" key="3">
    <source>
        <dbReference type="EMBL" id="SEG37315.1"/>
    </source>
</evidence>
<dbReference type="PROSITE" id="PS50853">
    <property type="entry name" value="FN3"/>
    <property type="match status" value="2"/>
</dbReference>
<dbReference type="EMBL" id="FNVG01000012">
    <property type="protein sequence ID" value="SEG37315.1"/>
    <property type="molecule type" value="Genomic_DNA"/>
</dbReference>
<evidence type="ECO:0000313" key="4">
    <source>
        <dbReference type="Proteomes" id="UP000236721"/>
    </source>
</evidence>
<dbReference type="Proteomes" id="UP000236721">
    <property type="component" value="Unassembled WGS sequence"/>
</dbReference>
<dbReference type="AlphaFoldDB" id="A0A1H5ZNJ8"/>
<feature type="chain" id="PRO_5009291733" description="Fibronectin type-III domain-containing protein" evidence="1">
    <location>
        <begin position="22"/>
        <end position="443"/>
    </location>
</feature>
<feature type="domain" description="Fibronectin type-III" evidence="2">
    <location>
        <begin position="340"/>
        <end position="443"/>
    </location>
</feature>
<dbReference type="SMART" id="SM00060">
    <property type="entry name" value="FN3"/>
    <property type="match status" value="3"/>
</dbReference>
<keyword evidence="1" id="KW-0732">Signal</keyword>
<dbReference type="InterPro" id="IPR036116">
    <property type="entry name" value="FN3_sf"/>
</dbReference>
<gene>
    <name evidence="3" type="ORF">SAMN04488244_11255</name>
</gene>